<dbReference type="AlphaFoldDB" id="A0A4E9DKF0"/>
<dbReference type="EMBL" id="CAJPIJ010000078">
    <property type="protein sequence ID" value="CAG1969493.1"/>
    <property type="molecule type" value="Genomic_DNA"/>
</dbReference>
<organism evidence="2">
    <name type="scientific">Gibberella zeae</name>
    <name type="common">Wheat head blight fungus</name>
    <name type="synonym">Fusarium graminearum</name>
    <dbReference type="NCBI Taxonomy" id="5518"/>
    <lineage>
        <taxon>Eukaryota</taxon>
        <taxon>Fungi</taxon>
        <taxon>Dikarya</taxon>
        <taxon>Ascomycota</taxon>
        <taxon>Pezizomycotina</taxon>
        <taxon>Sordariomycetes</taxon>
        <taxon>Hypocreomycetidae</taxon>
        <taxon>Hypocreales</taxon>
        <taxon>Nectriaceae</taxon>
        <taxon>Fusarium</taxon>
    </lineage>
</organism>
<gene>
    <name evidence="2" type="ORF">FUG_LOCUS55132</name>
    <name evidence="1" type="ORF">MDCFG202_LOCUS63830</name>
</gene>
<proteinExistence type="predicted"/>
<reference evidence="2" key="1">
    <citation type="submission" date="2019-04" db="EMBL/GenBank/DDBJ databases">
        <authorList>
            <person name="Melise S."/>
            <person name="Noan J."/>
            <person name="Okalmin O."/>
        </authorList>
    </citation>
    <scope>NUCLEOTIDE SEQUENCE</scope>
    <source>
        <strain evidence="2">FN9</strain>
    </source>
</reference>
<protein>
    <submittedName>
        <fullName evidence="2">Uncharacterized protein</fullName>
    </submittedName>
</protein>
<reference evidence="1" key="2">
    <citation type="submission" date="2021-03" db="EMBL/GenBank/DDBJ databases">
        <authorList>
            <person name="Alouane T."/>
            <person name="Langin T."/>
            <person name="Bonhomme L."/>
        </authorList>
    </citation>
    <scope>NUCLEOTIDE SEQUENCE</scope>
    <source>
        <strain evidence="1">MDC_Fg202</strain>
    </source>
</reference>
<accession>A0A4E9DKF0</accession>
<evidence type="ECO:0000313" key="2">
    <source>
        <dbReference type="EMBL" id="VIO52833.1"/>
    </source>
</evidence>
<dbReference type="Proteomes" id="UP000746612">
    <property type="component" value="Unassembled WGS sequence"/>
</dbReference>
<evidence type="ECO:0000313" key="1">
    <source>
        <dbReference type="EMBL" id="CAG1969493.1"/>
    </source>
</evidence>
<dbReference type="EMBL" id="CAAKMV010000044">
    <property type="protein sequence ID" value="VIO52833.1"/>
    <property type="molecule type" value="Genomic_DNA"/>
</dbReference>
<name>A0A4E9DKF0_GIBZA</name>
<sequence>MQIPYPFLKKVARYHSHCGFQLSETVGQSPALAKYRFRSYKNPIAIALMVTTCTQLVYLMRRKMEVQSSPGRKQPLSLLFHGATKWYHDRHYVDTSKIASFGVWMIGARLVYRVCWVKIHEQAVRATEKPLG</sequence>